<dbReference type="GeneID" id="62201560"/>
<sequence>MVRILSAVAVVLAIAFGAQASYTCQCNFSDGSHCCAATSAQGANVPCATVCKDAHRNSDNVACNAGGKWSSVSAWNVQFRAPCAVQNFQ</sequence>
<dbReference type="RefSeq" id="XP_038789660.1">
    <property type="nucleotide sequence ID" value="XM_038928382.1"/>
</dbReference>
<comment type="caution">
    <text evidence="2">The sequence shown here is derived from an EMBL/GenBank/DDBJ whole genome shotgun (WGS) entry which is preliminary data.</text>
</comment>
<dbReference type="OrthoDB" id="2818448at2759"/>
<evidence type="ECO:0008006" key="4">
    <source>
        <dbReference type="Google" id="ProtNLM"/>
    </source>
</evidence>
<reference evidence="2" key="1">
    <citation type="submission" date="2020-01" db="EMBL/GenBank/DDBJ databases">
        <authorList>
            <person name="Feng Z.H.Z."/>
        </authorList>
    </citation>
    <scope>NUCLEOTIDE SEQUENCE</scope>
    <source>
        <strain evidence="2">CBS107.38</strain>
    </source>
</reference>
<evidence type="ECO:0000313" key="3">
    <source>
        <dbReference type="Proteomes" id="UP000596902"/>
    </source>
</evidence>
<dbReference type="EMBL" id="JAAABM010000003">
    <property type="protein sequence ID" value="KAF7679587.1"/>
    <property type="molecule type" value="Genomic_DNA"/>
</dbReference>
<dbReference type="AlphaFoldDB" id="A0A8H7BAR2"/>
<keyword evidence="3" id="KW-1185">Reference proteome</keyword>
<reference evidence="2" key="2">
    <citation type="submission" date="2020-08" db="EMBL/GenBank/DDBJ databases">
        <title>Draft Genome Sequence of Cumin Blight Pathogen Alternaria burnsii.</title>
        <authorList>
            <person name="Feng Z."/>
        </authorList>
    </citation>
    <scope>NUCLEOTIDE SEQUENCE</scope>
    <source>
        <strain evidence="2">CBS107.38</strain>
    </source>
</reference>
<gene>
    <name evidence="2" type="ORF">GT037_003335</name>
</gene>
<name>A0A8H7BAR2_9PLEO</name>
<evidence type="ECO:0000313" key="2">
    <source>
        <dbReference type="EMBL" id="KAF7679587.1"/>
    </source>
</evidence>
<feature type="signal peptide" evidence="1">
    <location>
        <begin position="1"/>
        <end position="20"/>
    </location>
</feature>
<proteinExistence type="predicted"/>
<protein>
    <recommendedName>
        <fullName evidence="4">Extracellular membrane protein CFEM domain-containing protein</fullName>
    </recommendedName>
</protein>
<dbReference type="Proteomes" id="UP000596902">
    <property type="component" value="Unassembled WGS sequence"/>
</dbReference>
<evidence type="ECO:0000256" key="1">
    <source>
        <dbReference type="SAM" id="SignalP"/>
    </source>
</evidence>
<accession>A0A8H7BAR2</accession>
<feature type="chain" id="PRO_5034662089" description="Extracellular membrane protein CFEM domain-containing protein" evidence="1">
    <location>
        <begin position="21"/>
        <end position="89"/>
    </location>
</feature>
<organism evidence="2 3">
    <name type="scientific">Alternaria burnsii</name>
    <dbReference type="NCBI Taxonomy" id="1187904"/>
    <lineage>
        <taxon>Eukaryota</taxon>
        <taxon>Fungi</taxon>
        <taxon>Dikarya</taxon>
        <taxon>Ascomycota</taxon>
        <taxon>Pezizomycotina</taxon>
        <taxon>Dothideomycetes</taxon>
        <taxon>Pleosporomycetidae</taxon>
        <taxon>Pleosporales</taxon>
        <taxon>Pleosporineae</taxon>
        <taxon>Pleosporaceae</taxon>
        <taxon>Alternaria</taxon>
        <taxon>Alternaria sect. Alternaria</taxon>
    </lineage>
</organism>
<keyword evidence="1" id="KW-0732">Signal</keyword>